<evidence type="ECO:0000256" key="1">
    <source>
        <dbReference type="SAM" id="Coils"/>
    </source>
</evidence>
<keyword evidence="1" id="KW-0175">Coiled coil</keyword>
<protein>
    <submittedName>
        <fullName evidence="3">Uncharacterized protein</fullName>
    </submittedName>
</protein>
<reference evidence="3 4" key="1">
    <citation type="submission" date="2013-07" db="EMBL/GenBank/DDBJ databases">
        <authorList>
            <person name="Stoco P.H."/>
            <person name="Wagner G."/>
            <person name="Gerber A."/>
            <person name="Zaha A."/>
            <person name="Thompson C."/>
            <person name="Bartholomeu D.C."/>
            <person name="Luckemeyer D.D."/>
            <person name="Bahia D."/>
            <person name="Loreto E."/>
            <person name="Prestes E.B."/>
            <person name="Lima F.M."/>
            <person name="Rodrigues-Luiz G."/>
            <person name="Vallejo G.A."/>
            <person name="Filho J.F."/>
            <person name="Monteiro K.M."/>
            <person name="Tyler K.M."/>
            <person name="de Almeida L.G."/>
            <person name="Ortiz M.F."/>
            <person name="Siervo M.A."/>
            <person name="de Moraes M.H."/>
            <person name="Cunha O.L."/>
            <person name="Mendonca-Neto R."/>
            <person name="Silva R."/>
            <person name="Teixeira S.M."/>
            <person name="Murta S.M."/>
            <person name="Sincero T.C."/>
            <person name="Mendes T.A."/>
            <person name="Urmenyi T.P."/>
            <person name="Silva V.G."/>
            <person name="da Rocha W.D."/>
            <person name="Andersson B."/>
            <person name="Romanha A.J."/>
            <person name="Steindel M."/>
            <person name="de Vasconcelos A.T."/>
            <person name="Grisard E.C."/>
        </authorList>
    </citation>
    <scope>NUCLEOTIDE SEQUENCE [LARGE SCALE GENOMIC DNA]</scope>
    <source>
        <strain evidence="3 4">SC58</strain>
    </source>
</reference>
<gene>
    <name evidence="3" type="ORF">TRSC58_00806</name>
</gene>
<feature type="coiled-coil region" evidence="1">
    <location>
        <begin position="188"/>
        <end position="248"/>
    </location>
</feature>
<dbReference type="OrthoDB" id="250038at2759"/>
<feature type="coiled-coil region" evidence="1">
    <location>
        <begin position="890"/>
        <end position="917"/>
    </location>
</feature>
<feature type="compositionally biased region" description="Low complexity" evidence="2">
    <location>
        <begin position="1497"/>
        <end position="1511"/>
    </location>
</feature>
<feature type="coiled-coil region" evidence="1">
    <location>
        <begin position="120"/>
        <end position="157"/>
    </location>
</feature>
<proteinExistence type="predicted"/>
<feature type="region of interest" description="Disordered" evidence="2">
    <location>
        <begin position="1"/>
        <end position="50"/>
    </location>
</feature>
<feature type="region of interest" description="Disordered" evidence="2">
    <location>
        <begin position="1492"/>
        <end position="1513"/>
    </location>
</feature>
<feature type="region of interest" description="Disordered" evidence="2">
    <location>
        <begin position="1349"/>
        <end position="1417"/>
    </location>
</feature>
<feature type="coiled-coil region" evidence="1">
    <location>
        <begin position="607"/>
        <end position="634"/>
    </location>
</feature>
<feature type="coiled-coil region" evidence="1">
    <location>
        <begin position="1267"/>
        <end position="1323"/>
    </location>
</feature>
<evidence type="ECO:0000313" key="4">
    <source>
        <dbReference type="Proteomes" id="UP000031737"/>
    </source>
</evidence>
<feature type="coiled-coil region" evidence="1">
    <location>
        <begin position="982"/>
        <end position="1031"/>
    </location>
</feature>
<organism evidence="3 4">
    <name type="scientific">Trypanosoma rangeli SC58</name>
    <dbReference type="NCBI Taxonomy" id="429131"/>
    <lineage>
        <taxon>Eukaryota</taxon>
        <taxon>Discoba</taxon>
        <taxon>Euglenozoa</taxon>
        <taxon>Kinetoplastea</taxon>
        <taxon>Metakinetoplastina</taxon>
        <taxon>Trypanosomatida</taxon>
        <taxon>Trypanosomatidae</taxon>
        <taxon>Trypanosoma</taxon>
        <taxon>Herpetosoma</taxon>
    </lineage>
</organism>
<sequence length="1569" mass="184739">MASPISPMGIGHGGGSNSNSIGGRYRHLTNERDGNASATPLGLHSSGVSQNREVEQRFARVVAEYEYKLLEERGRAQERETKLLEELQWEKAQVGRLMNEHAQLEGEERRENHAGRLVSMDEYERVQEQLKDTRLMLQEAERRYQQEKRELLNLRTSQLLSETSKRGQEGDIIARAMQVMSEYEAVVRSSEENSLARLSQHMETFEKEWISRSRAFEEQKIVFEAAMVEKTRQALAEHEHDVEEISRTLLEKTMQTLRNHSELRLELEGDVMRHADMFKEEYKEILDKEFYDRCRMYDEKIAERERGWVKTLQEERQKIIAAEQLAVKEHETLHVHALEEAMRDLSQLREQLVREHQEQQTEAMKDLIARRDDLQRDHGQQIARINEKTREMQRECAAAVEEMQNTMKELHVQMAAKEAEMVRRLQEAEQRAAKAALAKGQEVRNEVEQLWSSMLEKESVAYKNDLERLSKEYQATINRMRSEQAEREGALLASYEQRVVQVEEAADIRWSGRVEEAMRGLERHMEVVQMLRHDNEGMSARIERLTQEVQLSAAEMEGAVARARREQDVVWHQKVEEMRQRYDRLLDEALGGTDDAGVEPGISRLEYEKVLSRLKEWEEKCVALRRQCELQRTQEQEELNAQWGKRLDEERTQRAAWETEQLSRFAKAHEAFLHDMEEREKAAGERLQAERDALHKAFLQQQQGERERCDAVIAQAKMEENERCVAFFNEQERAFQERVRLLEARVAQSMADVRSREGEVQEAFARKMDEAQQSAMDYIRRERKALQTAYNKKFAELHAEQQSWEVQRTKLHEEIAEQYAERFERAKAEMQRHVVAVTELMLSYQEQCEARWLQARKEELKVFINERVAHKKRLELSSAADLARVQAQVEETLQMERAALDERNRALQETLQASQASMEQGAAEHAMKMFEEQQRILAEATWRRSQEQQQQWESLKTAWMEKTWSMEGAYRAEIQQMQLAHETELEEERRQWRAEVERQQDELQIEKRQHVEQLRQREVELRNKHESALKAERQSHEGIVVELCKEQESRLAEEQQRAQVVLQGREAAFDLELRRLLERMETQSREQQESANERVWALQDEFDRVMRAMKATSQRYQEDYMRRVEQLEQLHLTQLEEQKDQLQKKYDESLRAMHTGMELRLREYLTADMDVACRVEEQRAALREEMETKYAAFMQEQLERVKAEREERDSKAHDTERLHNNHLAALRSEMDKALSTYFEKTESRVREAAEQARMEFEKNSQASFAMLEDEQRRRAELENQLREARAHVDALHLSYEEQKLQSLREVQAKYENVYKEMHDALRAEREAWARRALGEEERRLLRELTAREERRRQSVDAFSPYSAASPAMGRHALPQDGTPVALPQQPPPQHHQRAGDESPQLNVHAVPPTPHGWTAGNGHTDVLCDVNDEKLKQLWSVMEVPEAEQEQALRRWSQLPLPPRALEVKKETRRLELQLPLLEVVTRREFLMHRLKELERSPSSNSNSKSSGGNSVQMEEFRKELLRLTEHLKSEIPRHESMYGSTFRFRGRVTWTHCLIGSLTGHSVCAKSV</sequence>
<feature type="coiled-coil region" evidence="1">
    <location>
        <begin position="335"/>
        <end position="420"/>
    </location>
</feature>
<evidence type="ECO:0000313" key="3">
    <source>
        <dbReference type="EMBL" id="ESL11442.1"/>
    </source>
</evidence>
<dbReference type="Proteomes" id="UP000031737">
    <property type="component" value="Unassembled WGS sequence"/>
</dbReference>
<feature type="coiled-coil region" evidence="1">
    <location>
        <begin position="452"/>
        <end position="486"/>
    </location>
</feature>
<dbReference type="VEuPathDB" id="TriTrypDB:TRSC58_00806"/>
<evidence type="ECO:0000256" key="2">
    <source>
        <dbReference type="SAM" id="MobiDB-lite"/>
    </source>
</evidence>
<dbReference type="EMBL" id="AUPL01000806">
    <property type="protein sequence ID" value="ESL11442.1"/>
    <property type="molecule type" value="Genomic_DNA"/>
</dbReference>
<name>A0A061JDJ8_TRYRA</name>
<comment type="caution">
    <text evidence="3">The sequence shown here is derived from an EMBL/GenBank/DDBJ whole genome shotgun (WGS) entry which is preliminary data.</text>
</comment>
<feature type="coiled-coil region" evidence="1">
    <location>
        <begin position="1125"/>
        <end position="1152"/>
    </location>
</feature>
<keyword evidence="4" id="KW-1185">Reference proteome</keyword>
<accession>A0A061JDJ8</accession>